<dbReference type="Proteomes" id="UP000199320">
    <property type="component" value="Unassembled WGS sequence"/>
</dbReference>
<dbReference type="Gene3D" id="3.40.50.850">
    <property type="entry name" value="Isochorismatase-like"/>
    <property type="match status" value="1"/>
</dbReference>
<proteinExistence type="predicted"/>
<dbReference type="GO" id="GO:0016787">
    <property type="term" value="F:hydrolase activity"/>
    <property type="evidence" value="ECO:0007669"/>
    <property type="project" value="UniProtKB-KW"/>
</dbReference>
<evidence type="ECO:0000256" key="1">
    <source>
        <dbReference type="ARBA" id="ARBA00022801"/>
    </source>
</evidence>
<evidence type="ECO:0000313" key="6">
    <source>
        <dbReference type="Proteomes" id="UP000324021"/>
    </source>
</evidence>
<dbReference type="EMBL" id="FOIC01000008">
    <property type="protein sequence ID" value="SET55554.1"/>
    <property type="molecule type" value="Genomic_DNA"/>
</dbReference>
<dbReference type="PANTHER" id="PTHR43540:SF6">
    <property type="entry name" value="ISOCHORISMATASE-LIKE DOMAIN-CONTAINING PROTEIN"/>
    <property type="match status" value="1"/>
</dbReference>
<reference evidence="4" key="2">
    <citation type="submission" date="2016-10" db="EMBL/GenBank/DDBJ databases">
        <authorList>
            <person name="de Groot N.N."/>
        </authorList>
    </citation>
    <scope>NUCLEOTIDE SEQUENCE [LARGE SCALE GENOMIC DNA]</scope>
    <source>
        <strain evidence="4">CDM_6</strain>
    </source>
</reference>
<dbReference type="Pfam" id="PF00857">
    <property type="entry name" value="Isochorismatase"/>
    <property type="match status" value="1"/>
</dbReference>
<reference evidence="5 6" key="1">
    <citation type="submission" date="2016-10" db="EMBL/GenBank/DDBJ databases">
        <authorList>
            <person name="Varghese N."/>
            <person name="Submissions S."/>
        </authorList>
    </citation>
    <scope>NUCLEOTIDE SEQUENCE [LARGE SCALE GENOMIC DNA]</scope>
    <source>
        <strain evidence="3 6">CDM_1</strain>
        <strain evidence="5">CDM_6</strain>
    </source>
</reference>
<evidence type="ECO:0000259" key="2">
    <source>
        <dbReference type="Pfam" id="PF00857"/>
    </source>
</evidence>
<gene>
    <name evidence="4" type="ORF">SAMN04488694_10875</name>
    <name evidence="3" type="ORF">SAMN05192552_101157</name>
</gene>
<feature type="domain" description="Isochorismatase-like" evidence="2">
    <location>
        <begin position="52"/>
        <end position="230"/>
    </location>
</feature>
<name>A0A1I0FBQ8_9EURY</name>
<organism evidence="4 5">
    <name type="scientific">Natrinema hispanicum</name>
    <dbReference type="NCBI Taxonomy" id="392421"/>
    <lineage>
        <taxon>Archaea</taxon>
        <taxon>Methanobacteriati</taxon>
        <taxon>Methanobacteriota</taxon>
        <taxon>Stenosarchaea group</taxon>
        <taxon>Halobacteria</taxon>
        <taxon>Halobacteriales</taxon>
        <taxon>Natrialbaceae</taxon>
        <taxon>Natrinema</taxon>
    </lineage>
</organism>
<protein>
    <submittedName>
        <fullName evidence="4">Nicotinamidase-related amidase</fullName>
    </submittedName>
</protein>
<evidence type="ECO:0000313" key="3">
    <source>
        <dbReference type="EMBL" id="SDD03642.1"/>
    </source>
</evidence>
<dbReference type="AlphaFoldDB" id="A0A1I0FBQ8"/>
<dbReference type="CDD" id="cd00431">
    <property type="entry name" value="cysteine_hydrolases"/>
    <property type="match status" value="1"/>
</dbReference>
<dbReference type="InterPro" id="IPR000868">
    <property type="entry name" value="Isochorismatase-like_dom"/>
</dbReference>
<evidence type="ECO:0000313" key="5">
    <source>
        <dbReference type="Proteomes" id="UP000199320"/>
    </source>
</evidence>
<dbReference type="PANTHER" id="PTHR43540">
    <property type="entry name" value="PEROXYUREIDOACRYLATE/UREIDOACRYLATE AMIDOHYDROLASE-RELATED"/>
    <property type="match status" value="1"/>
</dbReference>
<dbReference type="SUPFAM" id="SSF52499">
    <property type="entry name" value="Isochorismatase-like hydrolases"/>
    <property type="match status" value="1"/>
</dbReference>
<sequence>MKGRLVVATDAVWLSRLTRERPNRGPAPTRARTFSRTRPYDRLAMHLEPDRTAVVVVDMQNGFCHPEGSLYAPGSEAVIEPIAELVERAREAGVQVIFTRDVHPPEQFDDAHYYDEFEQWGEHVLEDSWEAEIVDKLPVMEDDHIIEKHTYDAFYKTELEGWLNARGIHDLVICGTLANVCVLHTGGSAGVRDFRPILVEDCIGALEDEHHEYALEHADWLFGEVESSADLEFA</sequence>
<keyword evidence="5" id="KW-1185">Reference proteome</keyword>
<dbReference type="Proteomes" id="UP000324021">
    <property type="component" value="Unassembled WGS sequence"/>
</dbReference>
<keyword evidence="1" id="KW-0378">Hydrolase</keyword>
<dbReference type="InterPro" id="IPR036380">
    <property type="entry name" value="Isochorismatase-like_sf"/>
</dbReference>
<evidence type="ECO:0000313" key="4">
    <source>
        <dbReference type="EMBL" id="SET55554.1"/>
    </source>
</evidence>
<dbReference type="InterPro" id="IPR050272">
    <property type="entry name" value="Isochorismatase-like_hydrls"/>
</dbReference>
<dbReference type="EMBL" id="FMZP01000011">
    <property type="protein sequence ID" value="SDD03642.1"/>
    <property type="molecule type" value="Genomic_DNA"/>
</dbReference>
<dbReference type="STRING" id="392421.SAMN04488694_10875"/>
<accession>A0A1I0FBQ8</accession>